<sequence>MKLNIFFCILLSVTSALKAQEIDEDLLAIKKQMDQISHFTADIVIDVEAPFINMPSKSATMNYNRGEKVKFSSNDFLIFPKRGLDFTFSELFEHPFISVDRGFQTVDNKELKVLSIIPKDDKADMAMATLYLDTENKHIIISEITTKKQGSYRLDMNYTSEEILPSYVEVSFAIENLKIPLNFMGSDTKIDRKTMRNSDTNTGKVKLQIKNYKISRDFR</sequence>
<evidence type="ECO:0000313" key="1">
    <source>
        <dbReference type="EMBL" id="MFC4025786.1"/>
    </source>
</evidence>
<comment type="caution">
    <text evidence="1">The sequence shown here is derived from an EMBL/GenBank/DDBJ whole genome shotgun (WGS) entry which is preliminary data.</text>
</comment>
<name>A0ABV8H686_9FLAO</name>
<reference evidence="2" key="1">
    <citation type="journal article" date="2019" name="Int. J. Syst. Evol. Microbiol.">
        <title>The Global Catalogue of Microorganisms (GCM) 10K type strain sequencing project: providing services to taxonomists for standard genome sequencing and annotation.</title>
        <authorList>
            <consortium name="The Broad Institute Genomics Platform"/>
            <consortium name="The Broad Institute Genome Sequencing Center for Infectious Disease"/>
            <person name="Wu L."/>
            <person name="Ma J."/>
        </authorList>
    </citation>
    <scope>NUCLEOTIDE SEQUENCE [LARGE SCALE GENOMIC DNA]</scope>
    <source>
        <strain evidence="2">CECT 9128</strain>
    </source>
</reference>
<dbReference type="Proteomes" id="UP001595793">
    <property type="component" value="Unassembled WGS sequence"/>
</dbReference>
<organism evidence="1 2">
    <name type="scientific">Zunongwangia endophytica</name>
    <dbReference type="NCBI Taxonomy" id="1808945"/>
    <lineage>
        <taxon>Bacteria</taxon>
        <taxon>Pseudomonadati</taxon>
        <taxon>Bacteroidota</taxon>
        <taxon>Flavobacteriia</taxon>
        <taxon>Flavobacteriales</taxon>
        <taxon>Flavobacteriaceae</taxon>
        <taxon>Zunongwangia</taxon>
    </lineage>
</organism>
<keyword evidence="2" id="KW-1185">Reference proteome</keyword>
<dbReference type="RefSeq" id="WP_290232269.1">
    <property type="nucleotide sequence ID" value="NZ_JAUFPZ010000002.1"/>
</dbReference>
<evidence type="ECO:0008006" key="3">
    <source>
        <dbReference type="Google" id="ProtNLM"/>
    </source>
</evidence>
<accession>A0ABV8H686</accession>
<dbReference type="EMBL" id="JBHSAS010000001">
    <property type="protein sequence ID" value="MFC4025786.1"/>
    <property type="molecule type" value="Genomic_DNA"/>
</dbReference>
<evidence type="ECO:0000313" key="2">
    <source>
        <dbReference type="Proteomes" id="UP001595793"/>
    </source>
</evidence>
<proteinExistence type="predicted"/>
<gene>
    <name evidence="1" type="ORF">ACFOS1_00055</name>
</gene>
<protein>
    <recommendedName>
        <fullName evidence="3">Outer membrane lipoprotein-sorting protein</fullName>
    </recommendedName>
</protein>